<evidence type="ECO:0000313" key="5">
    <source>
        <dbReference type="Proteomes" id="UP000460298"/>
    </source>
</evidence>
<reference evidence="4 5" key="1">
    <citation type="submission" date="2019-10" db="EMBL/GenBank/DDBJ databases">
        <title>Extracellular Electron Transfer in a Candidatus Methanoperedens spp. Enrichment Culture.</title>
        <authorList>
            <person name="Berger S."/>
            <person name="Rangel Shaw D."/>
            <person name="Berben T."/>
            <person name="In 'T Zandt M."/>
            <person name="Frank J."/>
            <person name="Reimann J."/>
            <person name="Jetten M.S.M."/>
            <person name="Welte C.U."/>
        </authorList>
    </citation>
    <scope>NUCLEOTIDE SEQUENCE [LARGE SCALE GENOMIC DNA]</scope>
    <source>
        <strain evidence="4">SB12</strain>
    </source>
</reference>
<dbReference type="Proteomes" id="UP000460298">
    <property type="component" value="Unassembled WGS sequence"/>
</dbReference>
<evidence type="ECO:0000256" key="2">
    <source>
        <dbReference type="SAM" id="Phobius"/>
    </source>
</evidence>
<keyword evidence="2" id="KW-0812">Transmembrane</keyword>
<evidence type="ECO:0000259" key="3">
    <source>
        <dbReference type="Pfam" id="PF11611"/>
    </source>
</evidence>
<dbReference type="InterPro" id="IPR029050">
    <property type="entry name" value="Immunoprotect_excell_Ig-like"/>
</dbReference>
<evidence type="ECO:0000256" key="1">
    <source>
        <dbReference type="ARBA" id="ARBA00022729"/>
    </source>
</evidence>
<proteinExistence type="predicted"/>
<sequence length="186" mass="20563">MTEKNSQQATKWYSTKKAKIGIAVFAVLIVFAAMSGKDDNAKQDMAEPAVLPKVGEVYKTDNFEITVSSIRPRNSVGQIIMIERPSEGAVFVEVLFKYKNITQKPIGYGFPRIKLIDPNGVKYDEQVSASIQLAVEKNFSRKAISDLNPGVTSSDGKIFEVAAEAWKTPGWKIAVESDRDYEVAIP</sequence>
<gene>
    <name evidence="4" type="ORF">F9K24_13785</name>
</gene>
<dbReference type="EMBL" id="WBUI01000014">
    <property type="protein sequence ID" value="KAB2931309.1"/>
    <property type="molecule type" value="Genomic_DNA"/>
</dbReference>
<comment type="caution">
    <text evidence="4">The sequence shown here is derived from an EMBL/GenBank/DDBJ whole genome shotgun (WGS) entry which is preliminary data.</text>
</comment>
<dbReference type="Gene3D" id="2.60.40.1240">
    <property type="match status" value="1"/>
</dbReference>
<dbReference type="AlphaFoldDB" id="A0A833H005"/>
<feature type="transmembrane region" description="Helical" evidence="2">
    <location>
        <begin position="20"/>
        <end position="36"/>
    </location>
</feature>
<protein>
    <submittedName>
        <fullName evidence="4">DUF4352 domain-containing protein</fullName>
    </submittedName>
</protein>
<keyword evidence="2" id="KW-0472">Membrane</keyword>
<dbReference type="Pfam" id="PF11611">
    <property type="entry name" value="DUF4352"/>
    <property type="match status" value="1"/>
</dbReference>
<organism evidence="4 5">
    <name type="scientific">Leptonema illini</name>
    <dbReference type="NCBI Taxonomy" id="183"/>
    <lineage>
        <taxon>Bacteria</taxon>
        <taxon>Pseudomonadati</taxon>
        <taxon>Spirochaetota</taxon>
        <taxon>Spirochaetia</taxon>
        <taxon>Leptospirales</taxon>
        <taxon>Leptospiraceae</taxon>
        <taxon>Leptonema</taxon>
    </lineage>
</organism>
<name>A0A833H005_9LEPT</name>
<keyword evidence="2" id="KW-1133">Transmembrane helix</keyword>
<accession>A0A833H005</accession>
<evidence type="ECO:0000313" key="4">
    <source>
        <dbReference type="EMBL" id="KAB2931309.1"/>
    </source>
</evidence>
<keyword evidence="1" id="KW-0732">Signal</keyword>
<feature type="domain" description="DUF4352" evidence="3">
    <location>
        <begin position="53"/>
        <end position="158"/>
    </location>
</feature>
<dbReference type="InterPro" id="IPR029051">
    <property type="entry name" value="DUF4352"/>
</dbReference>